<sequence>MSSSASTPAGGACLNNLYPIGTMWVGTTRGGDPMQFKDLELYRQYNERTGCPDVSAPVVPQKEKQQVTPFTGFMEFKPQDPYQQSLYSAMSPYWVGAEREKQLPSSSVSR</sequence>
<reference evidence="1" key="1">
    <citation type="journal article" date="2020" name="Nature">
        <title>Giant virus diversity and host interactions through global metagenomics.</title>
        <authorList>
            <person name="Schulz F."/>
            <person name="Roux S."/>
            <person name="Paez-Espino D."/>
            <person name="Jungbluth S."/>
            <person name="Walsh D.A."/>
            <person name="Denef V.J."/>
            <person name="McMahon K.D."/>
            <person name="Konstantinidis K.T."/>
            <person name="Eloe-Fadrosh E.A."/>
            <person name="Kyrpides N.C."/>
            <person name="Woyke T."/>
        </authorList>
    </citation>
    <scope>NUCLEOTIDE SEQUENCE</scope>
    <source>
        <strain evidence="1">GVMAG-M-3300023184-135</strain>
    </source>
</reference>
<name>A0A6C0HKN3_9ZZZZ</name>
<protein>
    <submittedName>
        <fullName evidence="1">Uncharacterized protein</fullName>
    </submittedName>
</protein>
<dbReference type="AlphaFoldDB" id="A0A6C0HKN3"/>
<dbReference type="EMBL" id="MN739976">
    <property type="protein sequence ID" value="QHT80974.1"/>
    <property type="molecule type" value="Genomic_DNA"/>
</dbReference>
<evidence type="ECO:0000313" key="1">
    <source>
        <dbReference type="EMBL" id="QHT80974.1"/>
    </source>
</evidence>
<accession>A0A6C0HKN3</accession>
<organism evidence="1">
    <name type="scientific">viral metagenome</name>
    <dbReference type="NCBI Taxonomy" id="1070528"/>
    <lineage>
        <taxon>unclassified sequences</taxon>
        <taxon>metagenomes</taxon>
        <taxon>organismal metagenomes</taxon>
    </lineage>
</organism>
<proteinExistence type="predicted"/>